<keyword evidence="2" id="KW-1185">Reference proteome</keyword>
<dbReference type="EMBL" id="JXJN01006807">
    <property type="status" value="NOT_ANNOTATED_CDS"/>
    <property type="molecule type" value="Genomic_DNA"/>
</dbReference>
<reference evidence="1" key="2">
    <citation type="submission" date="2020-05" db="UniProtKB">
        <authorList>
            <consortium name="EnsemblMetazoa"/>
        </authorList>
    </citation>
    <scope>IDENTIFICATION</scope>
    <source>
        <strain evidence="1">IAEA</strain>
    </source>
</reference>
<dbReference type="VEuPathDB" id="VectorBase:GPPI014971"/>
<dbReference type="AlphaFoldDB" id="A0A1B0B0Q3"/>
<name>A0A1B0B0Q3_9MUSC</name>
<organism evidence="1 2">
    <name type="scientific">Glossina palpalis gambiensis</name>
    <dbReference type="NCBI Taxonomy" id="67801"/>
    <lineage>
        <taxon>Eukaryota</taxon>
        <taxon>Metazoa</taxon>
        <taxon>Ecdysozoa</taxon>
        <taxon>Arthropoda</taxon>
        <taxon>Hexapoda</taxon>
        <taxon>Insecta</taxon>
        <taxon>Pterygota</taxon>
        <taxon>Neoptera</taxon>
        <taxon>Endopterygota</taxon>
        <taxon>Diptera</taxon>
        <taxon>Brachycera</taxon>
        <taxon>Muscomorpha</taxon>
        <taxon>Hippoboscoidea</taxon>
        <taxon>Glossinidae</taxon>
        <taxon>Glossina</taxon>
    </lineage>
</organism>
<accession>A0A1B0B0Q3</accession>
<proteinExistence type="predicted"/>
<dbReference type="EnsemblMetazoa" id="GPPI014971-RA">
    <property type="protein sequence ID" value="GPPI014971-PA"/>
    <property type="gene ID" value="GPPI014971"/>
</dbReference>
<evidence type="ECO:0000313" key="2">
    <source>
        <dbReference type="Proteomes" id="UP000092460"/>
    </source>
</evidence>
<protein>
    <submittedName>
        <fullName evidence="1">Uncharacterized protein</fullName>
    </submittedName>
</protein>
<dbReference type="Proteomes" id="UP000092460">
    <property type="component" value="Unassembled WGS sequence"/>
</dbReference>
<reference evidence="2" key="1">
    <citation type="submission" date="2015-01" db="EMBL/GenBank/DDBJ databases">
        <authorList>
            <person name="Aksoy S."/>
            <person name="Warren W."/>
            <person name="Wilson R.K."/>
        </authorList>
    </citation>
    <scope>NUCLEOTIDE SEQUENCE [LARGE SCALE GENOMIC DNA]</scope>
    <source>
        <strain evidence="2">IAEA</strain>
    </source>
</reference>
<sequence length="141" mass="16177">MALLRDLTPVNCNTYKTRSVWNQLTIRYYTNKPNMAAAFDLYIKHVTKIVSSELIMLTEYRRATTHIKPTASVTTPSLPKHIKDILQEVTINANCEITYTPNQRRQPLGNLMQPSDMDLRLLCHHINYKILANTTCHSTCG</sequence>
<evidence type="ECO:0000313" key="1">
    <source>
        <dbReference type="EnsemblMetazoa" id="GPPI014971-PA"/>
    </source>
</evidence>